<feature type="transmembrane region" description="Helical" evidence="7">
    <location>
        <begin position="80"/>
        <end position="99"/>
    </location>
</feature>
<evidence type="ECO:0000256" key="6">
    <source>
        <dbReference type="ARBA" id="ARBA00023136"/>
    </source>
</evidence>
<gene>
    <name evidence="9" type="ORF">FX988_01529</name>
</gene>
<feature type="transmembrane region" description="Helical" evidence="7">
    <location>
        <begin position="12"/>
        <end position="28"/>
    </location>
</feature>
<protein>
    <submittedName>
        <fullName evidence="9">UDP-N-acetylgalactosamine-undecaprenyl-phosphate N-acetylgalactosaminephosphotransferase</fullName>
        <ecNumber evidence="9">2.7.8.40</ecNumber>
    </submittedName>
</protein>
<evidence type="ECO:0000256" key="3">
    <source>
        <dbReference type="ARBA" id="ARBA00022679"/>
    </source>
</evidence>
<dbReference type="AlphaFoldDB" id="A0A857JJZ3"/>
<dbReference type="GO" id="GO:0016780">
    <property type="term" value="F:phosphotransferase activity, for other substituted phosphate groups"/>
    <property type="evidence" value="ECO:0007669"/>
    <property type="project" value="TreeGrafter"/>
</dbReference>
<dbReference type="OrthoDB" id="9808602at2"/>
<keyword evidence="4 7" id="KW-0812">Transmembrane</keyword>
<dbReference type="Pfam" id="PF02397">
    <property type="entry name" value="Bac_transf"/>
    <property type="match status" value="1"/>
</dbReference>
<keyword evidence="5 7" id="KW-1133">Transmembrane helix</keyword>
<feature type="transmembrane region" description="Helical" evidence="7">
    <location>
        <begin position="48"/>
        <end position="68"/>
    </location>
</feature>
<comment type="subcellular location">
    <subcellularLocation>
        <location evidence="1">Membrane</location>
        <topology evidence="1">Multi-pass membrane protein</topology>
    </subcellularLocation>
</comment>
<dbReference type="InterPro" id="IPR003362">
    <property type="entry name" value="Bact_transf"/>
</dbReference>
<evidence type="ECO:0000256" key="7">
    <source>
        <dbReference type="SAM" id="Phobius"/>
    </source>
</evidence>
<evidence type="ECO:0000256" key="2">
    <source>
        <dbReference type="ARBA" id="ARBA00006464"/>
    </source>
</evidence>
<feature type="transmembrane region" description="Helical" evidence="7">
    <location>
        <begin position="111"/>
        <end position="131"/>
    </location>
</feature>
<evidence type="ECO:0000313" key="9">
    <source>
        <dbReference type="EMBL" id="QHJ11301.1"/>
    </source>
</evidence>
<dbReference type="Proteomes" id="UP000464524">
    <property type="component" value="Chromosome"/>
</dbReference>
<reference evidence="9 10" key="1">
    <citation type="submission" date="2019-12" db="EMBL/GenBank/DDBJ databases">
        <title>Genome sequencing and assembly of endphytes of Porphyra tenera.</title>
        <authorList>
            <person name="Park J.M."/>
            <person name="Shin R."/>
            <person name="Jo S.H."/>
        </authorList>
    </citation>
    <scope>NUCLEOTIDE SEQUENCE [LARGE SCALE GENOMIC DNA]</scope>
    <source>
        <strain evidence="9 10">GPM4</strain>
    </source>
</reference>
<dbReference type="PANTHER" id="PTHR30576">
    <property type="entry name" value="COLANIC BIOSYNTHESIS UDP-GLUCOSE LIPID CARRIER TRANSFERASE"/>
    <property type="match status" value="1"/>
</dbReference>
<keyword evidence="6 7" id="KW-0472">Membrane</keyword>
<dbReference type="NCBIfam" id="TIGR03013">
    <property type="entry name" value="EpsB_2"/>
    <property type="match status" value="1"/>
</dbReference>
<dbReference type="EMBL" id="CP047656">
    <property type="protein sequence ID" value="QHJ11301.1"/>
    <property type="molecule type" value="Genomic_DNA"/>
</dbReference>
<dbReference type="GO" id="GO:0016020">
    <property type="term" value="C:membrane"/>
    <property type="evidence" value="ECO:0007669"/>
    <property type="project" value="UniProtKB-SubCell"/>
</dbReference>
<feature type="transmembrane region" description="Helical" evidence="7">
    <location>
        <begin position="285"/>
        <end position="307"/>
    </location>
</feature>
<proteinExistence type="inferred from homology"/>
<dbReference type="NCBIfam" id="TIGR03025">
    <property type="entry name" value="EPS_sugtrans"/>
    <property type="match status" value="1"/>
</dbReference>
<sequence length="470" mass="53931">MSFVNRKEVRRSNILMILEASVVAYILYLTLGIVSEITGSSTPQVGDVSLYIGLFTFLVIVSALSVGLYESKLRETFRGIIRRIFVSVALGYFVMEILGNTVLGYIDLHQYFLPIAAGLCIVALVIFRYFINRLGLLGLGQTKIVVIGAGERASIIEKRMRREVDRFGFELLGFIPIPGDNREEGIQNEKLVHVKVDENFRNFITDNDIDEVVIACDQRRGTLPVEILFDCRLRGVEVTDLLDFMERETGQIVVNLMYPSWVIYSNGFNSQNYLRDALDYGMNSLLAFIVLMFTWPFMLLTALIIYFEDNNGTKASVFYKQERVGLNGKLFNIIKFRSMRPDAEKDGAKWATTNDDRVTKVGQFIRKYRIDELPQLLNVFRGEMSFIGPRPERPQFVEQLIREIPYYNQRHNVKPGLAGWAQLNYPYGASVEDSMEKLKFDLYYVKHQSLMLDILILIRTVEVVLFGKGR</sequence>
<organism evidence="9 10">
    <name type="scientific">Paraglaciecola mesophila</name>
    <dbReference type="NCBI Taxonomy" id="197222"/>
    <lineage>
        <taxon>Bacteria</taxon>
        <taxon>Pseudomonadati</taxon>
        <taxon>Pseudomonadota</taxon>
        <taxon>Gammaproteobacteria</taxon>
        <taxon>Alteromonadales</taxon>
        <taxon>Alteromonadaceae</taxon>
        <taxon>Paraglaciecola</taxon>
    </lineage>
</organism>
<feature type="domain" description="Bacterial sugar transferase" evidence="8">
    <location>
        <begin position="283"/>
        <end position="465"/>
    </location>
</feature>
<evidence type="ECO:0000256" key="5">
    <source>
        <dbReference type="ARBA" id="ARBA00022989"/>
    </source>
</evidence>
<dbReference type="Gene3D" id="3.40.50.720">
    <property type="entry name" value="NAD(P)-binding Rossmann-like Domain"/>
    <property type="match status" value="1"/>
</dbReference>
<accession>A0A857JJZ3</accession>
<dbReference type="PANTHER" id="PTHR30576:SF0">
    <property type="entry name" value="UNDECAPRENYL-PHOSPHATE N-ACETYLGALACTOSAMINYL 1-PHOSPHATE TRANSFERASE-RELATED"/>
    <property type="match status" value="1"/>
</dbReference>
<dbReference type="KEGG" id="pmes:FX988_01529"/>
<name>A0A857JJZ3_9ALTE</name>
<dbReference type="InterPro" id="IPR017475">
    <property type="entry name" value="EPS_sugar_tfrase"/>
</dbReference>
<evidence type="ECO:0000256" key="4">
    <source>
        <dbReference type="ARBA" id="ARBA00022692"/>
    </source>
</evidence>
<keyword evidence="10" id="KW-1185">Reference proteome</keyword>
<keyword evidence="3 9" id="KW-0808">Transferase</keyword>
<evidence type="ECO:0000313" key="10">
    <source>
        <dbReference type="Proteomes" id="UP000464524"/>
    </source>
</evidence>
<dbReference type="InterPro" id="IPR017464">
    <property type="entry name" value="Sugar_tfrase_EpsB_2"/>
</dbReference>
<comment type="similarity">
    <text evidence="2">Belongs to the bacterial sugar transferase family.</text>
</comment>
<evidence type="ECO:0000259" key="8">
    <source>
        <dbReference type="Pfam" id="PF02397"/>
    </source>
</evidence>
<dbReference type="RefSeq" id="WP_160179060.1">
    <property type="nucleotide sequence ID" value="NZ_CP047656.1"/>
</dbReference>
<evidence type="ECO:0000256" key="1">
    <source>
        <dbReference type="ARBA" id="ARBA00004141"/>
    </source>
</evidence>
<dbReference type="EC" id="2.7.8.40" evidence="9"/>